<evidence type="ECO:0000256" key="2">
    <source>
        <dbReference type="ARBA" id="ARBA00022670"/>
    </source>
</evidence>
<evidence type="ECO:0000256" key="4">
    <source>
        <dbReference type="ARBA" id="ARBA00022825"/>
    </source>
</evidence>
<proteinExistence type="inferred from homology"/>
<dbReference type="InterPro" id="IPR001375">
    <property type="entry name" value="Peptidase_S9_cat"/>
</dbReference>
<comment type="similarity">
    <text evidence="1">Belongs to the peptidase S9A family.</text>
</comment>
<dbReference type="InterPro" id="IPR023302">
    <property type="entry name" value="Pept_S9A_N"/>
</dbReference>
<evidence type="ECO:0000259" key="8">
    <source>
        <dbReference type="Pfam" id="PF02897"/>
    </source>
</evidence>
<feature type="region of interest" description="Disordered" evidence="5">
    <location>
        <begin position="20"/>
        <end position="55"/>
    </location>
</feature>
<dbReference type="EMBL" id="JBGXBU010000008">
    <property type="protein sequence ID" value="MFM4894495.1"/>
    <property type="molecule type" value="Genomic_DNA"/>
</dbReference>
<dbReference type="GeneID" id="97221778"/>
<keyword evidence="4" id="KW-0720">Serine protease</keyword>
<gene>
    <name evidence="9" type="ORF">ACEUDJ_16730</name>
</gene>
<evidence type="ECO:0000256" key="3">
    <source>
        <dbReference type="ARBA" id="ARBA00022801"/>
    </source>
</evidence>
<dbReference type="InterPro" id="IPR002470">
    <property type="entry name" value="Peptidase_S9A"/>
</dbReference>
<evidence type="ECO:0000259" key="7">
    <source>
        <dbReference type="Pfam" id="PF00326"/>
    </source>
</evidence>
<protein>
    <submittedName>
        <fullName evidence="9">S9 family peptidase</fullName>
    </submittedName>
</protein>
<evidence type="ECO:0000313" key="10">
    <source>
        <dbReference type="Proteomes" id="UP001630969"/>
    </source>
</evidence>
<dbReference type="RefSeq" id="WP_408791515.1">
    <property type="nucleotide sequence ID" value="NZ_JBGXBU010000008.1"/>
</dbReference>
<dbReference type="Pfam" id="PF02897">
    <property type="entry name" value="Peptidase_S9_N"/>
    <property type="match status" value="1"/>
</dbReference>
<evidence type="ECO:0000256" key="5">
    <source>
        <dbReference type="SAM" id="MobiDB-lite"/>
    </source>
</evidence>
<organism evidence="9 10">
    <name type="scientific">Aeromonas bivalvium</name>
    <dbReference type="NCBI Taxonomy" id="440079"/>
    <lineage>
        <taxon>Bacteria</taxon>
        <taxon>Pseudomonadati</taxon>
        <taxon>Pseudomonadota</taxon>
        <taxon>Gammaproteobacteria</taxon>
        <taxon>Aeromonadales</taxon>
        <taxon>Aeromonadaceae</taxon>
        <taxon>Aeromonas</taxon>
    </lineage>
</organism>
<feature type="domain" description="Peptidase S9 prolyl oligopeptidase catalytic" evidence="7">
    <location>
        <begin position="499"/>
        <end position="713"/>
    </location>
</feature>
<name>A0ABW9GTN2_9GAMM</name>
<dbReference type="PANTHER" id="PTHR11757:SF19">
    <property type="entry name" value="PROLYL ENDOPEPTIDASE-LIKE"/>
    <property type="match status" value="1"/>
</dbReference>
<dbReference type="Proteomes" id="UP001630969">
    <property type="component" value="Unassembled WGS sequence"/>
</dbReference>
<dbReference type="SUPFAM" id="SSF50993">
    <property type="entry name" value="Peptidase/esterase 'gauge' domain"/>
    <property type="match status" value="1"/>
</dbReference>
<dbReference type="PANTHER" id="PTHR11757">
    <property type="entry name" value="PROTEASE FAMILY S9A OLIGOPEPTIDASE"/>
    <property type="match status" value="1"/>
</dbReference>
<evidence type="ECO:0000256" key="1">
    <source>
        <dbReference type="ARBA" id="ARBA00005228"/>
    </source>
</evidence>
<evidence type="ECO:0000256" key="6">
    <source>
        <dbReference type="SAM" id="SignalP"/>
    </source>
</evidence>
<dbReference type="InterPro" id="IPR051543">
    <property type="entry name" value="Serine_Peptidase_S9A"/>
</dbReference>
<feature type="signal peptide" evidence="6">
    <location>
        <begin position="1"/>
        <end position="22"/>
    </location>
</feature>
<dbReference type="InterPro" id="IPR029058">
    <property type="entry name" value="AB_hydrolase_fold"/>
</dbReference>
<accession>A0ABW9GTN2</accession>
<keyword evidence="10" id="KW-1185">Reference proteome</keyword>
<keyword evidence="3" id="KW-0378">Hydrolase</keyword>
<sequence>MFSFSRCLLLLAALGAGAASHANDESPMPMTDVSMTDTAPQPPKAAKHPKSLKKHGDTRVDNYYWLRDDERKNPEVLAYLEAENAYTAARLAPSAPLRARLYQEMVARIPQQDASVPYVKNGYRYQTRFEPGKEYGIHTRQAVAGEQVQTLLDGNQRAEGHDFYELGALEVSRDNRWLAVAEDYLSRRQYRVQFLDLQSGQWADDTLENTSGNIVWAADNKTLFYVRKHPQTLLPYQVYRHVLGTDPAKDQLVYEEKDDTFYVGIGETTSEDFIVISLSSTTSDEAWLIDAANPQQAPRLFLKRQPEHEYSLDHYRGRFYVRSNKDGKNFGLYETRESPVDRWQPVVAPQADVLLEGYALFKQWLVVEERSQGLTRLRQINWQSGEQKEIAFDDPAYVTGLAYNPEPDTELLRYGYSSMTTPTSTFELNMASGKRTLLKQQAVAGFKAERYKSERLWVTARDGVKVPVSLVYRQDLFKAGKAPLLVYGYGSYGASMDPDFSSARLSLLDRGFVYAIAHVRGGEELGRQWYEDGKLLHKQNSFHDFIDVTQALVAQGYGARDQVYAMGGSAGGLLMGAVINQAPELYRGVVAQVPFVDVVTTMLDESIPLTTGEYDEWGNPNKKVYYDYMLGYSPYDQVKAQAYPNLLVTTGLHDSQVQYWEPAKWVAKLRDLKTDDNELLLHTDMEAGHGGKSGRFKAYEDIALEFAFVLQLAQPETAGQG</sequence>
<reference evidence="9 10" key="1">
    <citation type="submission" date="2024-09" db="EMBL/GenBank/DDBJ databases">
        <title>Aeromonas strains Genome sequencing and assembly.</title>
        <authorList>
            <person name="Hu X."/>
            <person name="Tang B."/>
        </authorList>
    </citation>
    <scope>NUCLEOTIDE SEQUENCE [LARGE SCALE GENOMIC DNA]</scope>
    <source>
        <strain evidence="9 10">NB23SCDHY001</strain>
    </source>
</reference>
<comment type="caution">
    <text evidence="9">The sequence shown here is derived from an EMBL/GenBank/DDBJ whole genome shotgun (WGS) entry which is preliminary data.</text>
</comment>
<dbReference type="Gene3D" id="3.40.50.1820">
    <property type="entry name" value="alpha/beta hydrolase"/>
    <property type="match status" value="1"/>
</dbReference>
<dbReference type="Gene3D" id="2.130.10.120">
    <property type="entry name" value="Prolyl oligopeptidase, N-terminal domain"/>
    <property type="match status" value="1"/>
</dbReference>
<evidence type="ECO:0000313" key="9">
    <source>
        <dbReference type="EMBL" id="MFM4894495.1"/>
    </source>
</evidence>
<dbReference type="PRINTS" id="PR00862">
    <property type="entry name" value="PROLIGOPTASE"/>
</dbReference>
<feature type="domain" description="Peptidase S9A N-terminal" evidence="8">
    <location>
        <begin position="43"/>
        <end position="441"/>
    </location>
</feature>
<keyword evidence="2" id="KW-0645">Protease</keyword>
<dbReference type="Pfam" id="PF00326">
    <property type="entry name" value="Peptidase_S9"/>
    <property type="match status" value="1"/>
</dbReference>
<keyword evidence="6" id="KW-0732">Signal</keyword>
<dbReference type="SUPFAM" id="SSF53474">
    <property type="entry name" value="alpha/beta-Hydrolases"/>
    <property type="match status" value="1"/>
</dbReference>
<feature type="chain" id="PRO_5046442271" evidence="6">
    <location>
        <begin position="23"/>
        <end position="721"/>
    </location>
</feature>